<evidence type="ECO:0000256" key="10">
    <source>
        <dbReference type="SAM" id="Phobius"/>
    </source>
</evidence>
<dbReference type="SMART" id="SM00388">
    <property type="entry name" value="HisKA"/>
    <property type="match status" value="1"/>
</dbReference>
<dbReference type="Gene3D" id="3.30.450.40">
    <property type="match status" value="1"/>
</dbReference>
<feature type="domain" description="Response regulatory" evidence="12">
    <location>
        <begin position="929"/>
        <end position="1045"/>
    </location>
</feature>
<evidence type="ECO:0000256" key="9">
    <source>
        <dbReference type="SAM" id="Coils"/>
    </source>
</evidence>
<dbReference type="SUPFAM" id="SSF47384">
    <property type="entry name" value="Homodimeric domain of signal transducing histidine kinase"/>
    <property type="match status" value="1"/>
</dbReference>
<dbReference type="Gene3D" id="1.10.287.130">
    <property type="match status" value="1"/>
</dbReference>
<feature type="modified residue" description="4-aspartylphosphate" evidence="8">
    <location>
        <position position="1126"/>
    </location>
</feature>
<dbReference type="PRINTS" id="PR00344">
    <property type="entry name" value="BCTRLSENSOR"/>
</dbReference>
<proteinExistence type="predicted"/>
<dbReference type="FunFam" id="3.30.565.10:FF:000010">
    <property type="entry name" value="Sensor histidine kinase RcsC"/>
    <property type="match status" value="1"/>
</dbReference>
<dbReference type="SMART" id="SM00304">
    <property type="entry name" value="HAMP"/>
    <property type="match status" value="1"/>
</dbReference>
<dbReference type="Proteomes" id="UP000317289">
    <property type="component" value="Unassembled WGS sequence"/>
</dbReference>
<organism evidence="14 15">
    <name type="scientific">Flavobacterium resistens</name>
    <dbReference type="NCBI Taxonomy" id="443612"/>
    <lineage>
        <taxon>Bacteria</taxon>
        <taxon>Pseudomonadati</taxon>
        <taxon>Bacteroidota</taxon>
        <taxon>Flavobacteriia</taxon>
        <taxon>Flavobacteriales</taxon>
        <taxon>Flavobacteriaceae</taxon>
        <taxon>Flavobacterium</taxon>
    </lineage>
</organism>
<dbReference type="Pfam" id="PF02518">
    <property type="entry name" value="HATPase_c"/>
    <property type="match status" value="1"/>
</dbReference>
<feature type="domain" description="Histidine kinase" evidence="11">
    <location>
        <begin position="533"/>
        <end position="754"/>
    </location>
</feature>
<keyword evidence="4 8" id="KW-0597">Phosphoprotein</keyword>
<dbReference type="InterPro" id="IPR036890">
    <property type="entry name" value="HATPase_C_sf"/>
</dbReference>
<dbReference type="InterPro" id="IPR001789">
    <property type="entry name" value="Sig_transdc_resp-reg_receiver"/>
</dbReference>
<dbReference type="InterPro" id="IPR003660">
    <property type="entry name" value="HAMP_dom"/>
</dbReference>
<dbReference type="Gene3D" id="3.30.565.10">
    <property type="entry name" value="Histidine kinase-like ATPase, C-terminal domain"/>
    <property type="match status" value="1"/>
</dbReference>
<dbReference type="InterPro" id="IPR036097">
    <property type="entry name" value="HisK_dim/P_sf"/>
</dbReference>
<dbReference type="RefSeq" id="WP_244289936.1">
    <property type="nucleotide sequence ID" value="NZ_FXTA01000001.1"/>
</dbReference>
<dbReference type="InterPro" id="IPR004358">
    <property type="entry name" value="Sig_transdc_His_kin-like_C"/>
</dbReference>
<feature type="domain" description="HAMP" evidence="13">
    <location>
        <begin position="228"/>
        <end position="280"/>
    </location>
</feature>
<evidence type="ECO:0000256" key="6">
    <source>
        <dbReference type="ARBA" id="ARBA00022777"/>
    </source>
</evidence>
<comment type="subcellular location">
    <subcellularLocation>
        <location evidence="2">Membrane</location>
    </subcellularLocation>
</comment>
<name>A0A521AX29_9FLAO</name>
<dbReference type="InterPro" id="IPR003018">
    <property type="entry name" value="GAF"/>
</dbReference>
<keyword evidence="7" id="KW-0902">Two-component regulatory system</keyword>
<dbReference type="InterPro" id="IPR011006">
    <property type="entry name" value="CheY-like_superfamily"/>
</dbReference>
<dbReference type="InterPro" id="IPR003661">
    <property type="entry name" value="HisK_dim/P_dom"/>
</dbReference>
<keyword evidence="5" id="KW-0808">Transferase</keyword>
<gene>
    <name evidence="14" type="ORF">SAMN06265349_101491</name>
</gene>
<dbReference type="PANTHER" id="PTHR45339">
    <property type="entry name" value="HYBRID SIGNAL TRANSDUCTION HISTIDINE KINASE J"/>
    <property type="match status" value="1"/>
</dbReference>
<dbReference type="InterPro" id="IPR005467">
    <property type="entry name" value="His_kinase_dom"/>
</dbReference>
<keyword evidence="6" id="KW-0418">Kinase</keyword>
<evidence type="ECO:0000256" key="4">
    <source>
        <dbReference type="ARBA" id="ARBA00022553"/>
    </source>
</evidence>
<dbReference type="Pfam" id="PF13185">
    <property type="entry name" value="GAF_2"/>
    <property type="match status" value="1"/>
</dbReference>
<dbReference type="EMBL" id="FXTA01000001">
    <property type="protein sequence ID" value="SMO39386.1"/>
    <property type="molecule type" value="Genomic_DNA"/>
</dbReference>
<dbReference type="PROSITE" id="PS50110">
    <property type="entry name" value="RESPONSE_REGULATORY"/>
    <property type="match status" value="3"/>
</dbReference>
<feature type="coiled-coil region" evidence="9">
    <location>
        <begin position="440"/>
        <end position="523"/>
    </location>
</feature>
<feature type="transmembrane region" description="Helical" evidence="10">
    <location>
        <begin position="186"/>
        <end position="207"/>
    </location>
</feature>
<dbReference type="CDD" id="cd19410">
    <property type="entry name" value="HK9-like_sensor"/>
    <property type="match status" value="1"/>
</dbReference>
<dbReference type="GO" id="GO:0016020">
    <property type="term" value="C:membrane"/>
    <property type="evidence" value="ECO:0007669"/>
    <property type="project" value="UniProtKB-SubCell"/>
</dbReference>
<evidence type="ECO:0000256" key="7">
    <source>
        <dbReference type="ARBA" id="ARBA00023012"/>
    </source>
</evidence>
<dbReference type="Gene3D" id="6.10.340.10">
    <property type="match status" value="1"/>
</dbReference>
<dbReference type="CDD" id="cd17546">
    <property type="entry name" value="REC_hyHK_CKI1_RcsC-like"/>
    <property type="match status" value="1"/>
</dbReference>
<feature type="modified residue" description="4-aspartylphosphate" evidence="8">
    <location>
        <position position="978"/>
    </location>
</feature>
<dbReference type="PANTHER" id="PTHR45339:SF1">
    <property type="entry name" value="HYBRID SIGNAL TRANSDUCTION HISTIDINE KINASE J"/>
    <property type="match status" value="1"/>
</dbReference>
<keyword evidence="9" id="KW-0175">Coiled coil</keyword>
<protein>
    <recommendedName>
        <fullName evidence="3">histidine kinase</fullName>
        <ecNumber evidence="3">2.7.13.3</ecNumber>
    </recommendedName>
</protein>
<evidence type="ECO:0000256" key="5">
    <source>
        <dbReference type="ARBA" id="ARBA00022679"/>
    </source>
</evidence>
<dbReference type="InterPro" id="IPR029016">
    <property type="entry name" value="GAF-like_dom_sf"/>
</dbReference>
<evidence type="ECO:0000259" key="11">
    <source>
        <dbReference type="PROSITE" id="PS50109"/>
    </source>
</evidence>
<dbReference type="CDD" id="cd06225">
    <property type="entry name" value="HAMP"/>
    <property type="match status" value="1"/>
</dbReference>
<evidence type="ECO:0000256" key="2">
    <source>
        <dbReference type="ARBA" id="ARBA00004370"/>
    </source>
</evidence>
<dbReference type="PROSITE" id="PS50109">
    <property type="entry name" value="HIS_KIN"/>
    <property type="match status" value="1"/>
</dbReference>
<feature type="modified residue" description="4-aspartylphosphate" evidence="8">
    <location>
        <position position="856"/>
    </location>
</feature>
<sequence length="1197" mass="135200">MNKTVSTNMKNNFKRNLLISSLVSLLVLTISSVASFISIKSLLHSNFWVNHTQEVIYNLNEGSAIITEAQTSMRGYLITGDEQFVDRYNESEAKSNTYFDKLDELTVDNVSQQKQLKELRIMRANFFKYLNNQIVKKRLGKDTVIFDLNEGRQMMNDLRTVIKKVETTEQGLLAERNANSERYGNYSLILIIVAFLIAFIISIVFLIRILKDFNERSALQLELEKKDFETAQRIEAISTIANNISNGNYDIRVDDTKADALGSVGESLNTMGINLKNSFDLLSQKEWLQTGIADLNNTMLGEKPLQKLSKDVIEFLCNYTNSSAGVMYVVDGDELAATAGYSYIPSKNRERIKKGEGLIGQAITSGKMLELKTLTPDDIQINYALGQIKPTHIVALPLYDNKIEGALELASIYGFSELHLEFLKTVSNNIGIALRSTQNRRRVMELLEETKAQSEELQEQHTELEAINAELEAQTEKLQASEEELRVQQEELEQTNEELSERSVLLEEKNNEIQKKSEALELTTRYKSEFLANMSHELRTPLNSILLLSRLLSENNNQSMNNEEIEFAKVIQSSGNSLLGLIDEILDLSKIEAGKMELEFLDVSTKEITDSLWNLFNLVAKEKGIEFEIISKDAPIVIKTDKMRLEQILKNLISNAIKFTEKGKVSLEIKISTDDEKIICFIVKDTGIGIPLEKQPLVFEAFQQADGSTKRKYGGTGLGLSISRELAKLLRGEIILHSKVNEGSSFTLCLPVFGMAYNKINVEKIPPTEFAEVESEAEPVQEKKYISSVIPDEIDDDRNSIKTGDKVILIIEDDVNFAKSLLAFTRQKGYKGVVAVRGDYALNFTLLYKPVGILLDIELPIKSGWEVLEELKNNFETKHIPVHIMSSHKLKQESLLKGAVDFLDKPVAFEKIPDVFLRIEHIINKEAQKVLIIEDNPKHAKALSYFLETYNINSEIKSEVSEGLQALNKSEVDCVILDMGIPDKQAYQILDGVKKNPGLENLPVIVFTGKSLSLKEEVKIKKYADSIIVKTAHSYQRMLDEVSLFLHLVEDKKEGKNKNDGHKKLNLLNNILHEKKVLIVDDDVRNIYSLTKALEVFKMNIITAFDGKEAIKILNENPDTDIVLLDMMMPNMDGYETAEKIRANPKFLNLPLIAVTAKAMTGDREKCIKAGASDYITKPVDVDQLLSLLRVWLYDKV</sequence>
<evidence type="ECO:0000256" key="8">
    <source>
        <dbReference type="PROSITE-ProRule" id="PRU00169"/>
    </source>
</evidence>
<accession>A0A521AX29</accession>
<evidence type="ECO:0000259" key="12">
    <source>
        <dbReference type="PROSITE" id="PS50110"/>
    </source>
</evidence>
<dbReference type="CDD" id="cd16922">
    <property type="entry name" value="HATPase_EvgS-ArcB-TorS-like"/>
    <property type="match status" value="1"/>
</dbReference>
<dbReference type="SMART" id="SM00065">
    <property type="entry name" value="GAF"/>
    <property type="match status" value="1"/>
</dbReference>
<dbReference type="SMART" id="SM00387">
    <property type="entry name" value="HATPase_c"/>
    <property type="match status" value="1"/>
</dbReference>
<dbReference type="GO" id="GO:0000155">
    <property type="term" value="F:phosphorelay sensor kinase activity"/>
    <property type="evidence" value="ECO:0007669"/>
    <property type="project" value="InterPro"/>
</dbReference>
<dbReference type="Pfam" id="PF05227">
    <property type="entry name" value="CHASE3"/>
    <property type="match status" value="1"/>
</dbReference>
<keyword evidence="10" id="KW-0812">Transmembrane</keyword>
<evidence type="ECO:0000313" key="14">
    <source>
        <dbReference type="EMBL" id="SMO39386.1"/>
    </source>
</evidence>
<dbReference type="SUPFAM" id="SSF55874">
    <property type="entry name" value="ATPase domain of HSP90 chaperone/DNA topoisomerase II/histidine kinase"/>
    <property type="match status" value="1"/>
</dbReference>
<dbReference type="InterPro" id="IPR007891">
    <property type="entry name" value="CHASE3"/>
</dbReference>
<dbReference type="EC" id="2.7.13.3" evidence="3"/>
<keyword evidence="10" id="KW-1133">Transmembrane helix</keyword>
<evidence type="ECO:0000259" key="13">
    <source>
        <dbReference type="PROSITE" id="PS50885"/>
    </source>
</evidence>
<keyword evidence="10" id="KW-0472">Membrane</keyword>
<dbReference type="InterPro" id="IPR003594">
    <property type="entry name" value="HATPase_dom"/>
</dbReference>
<dbReference type="SUPFAM" id="SSF52172">
    <property type="entry name" value="CheY-like"/>
    <property type="match status" value="3"/>
</dbReference>
<dbReference type="Pfam" id="PF00512">
    <property type="entry name" value="HisKA"/>
    <property type="match status" value="1"/>
</dbReference>
<dbReference type="SMART" id="SM00448">
    <property type="entry name" value="REC"/>
    <property type="match status" value="3"/>
</dbReference>
<dbReference type="CDD" id="cd00156">
    <property type="entry name" value="REC"/>
    <property type="match status" value="1"/>
</dbReference>
<evidence type="ECO:0000256" key="3">
    <source>
        <dbReference type="ARBA" id="ARBA00012438"/>
    </source>
</evidence>
<dbReference type="Pfam" id="PF00072">
    <property type="entry name" value="Response_reg"/>
    <property type="match status" value="3"/>
</dbReference>
<feature type="domain" description="Response regulatory" evidence="12">
    <location>
        <begin position="1076"/>
        <end position="1193"/>
    </location>
</feature>
<dbReference type="Gene3D" id="3.40.50.2300">
    <property type="match status" value="3"/>
</dbReference>
<dbReference type="SUPFAM" id="SSF55781">
    <property type="entry name" value="GAF domain-like"/>
    <property type="match status" value="1"/>
</dbReference>
<dbReference type="CDD" id="cd00082">
    <property type="entry name" value="HisKA"/>
    <property type="match status" value="1"/>
</dbReference>
<evidence type="ECO:0000256" key="1">
    <source>
        <dbReference type="ARBA" id="ARBA00000085"/>
    </source>
</evidence>
<dbReference type="AlphaFoldDB" id="A0A521AX29"/>
<evidence type="ECO:0000313" key="15">
    <source>
        <dbReference type="Proteomes" id="UP000317289"/>
    </source>
</evidence>
<dbReference type="PROSITE" id="PS50885">
    <property type="entry name" value="HAMP"/>
    <property type="match status" value="1"/>
</dbReference>
<reference evidence="14 15" key="1">
    <citation type="submission" date="2017-05" db="EMBL/GenBank/DDBJ databases">
        <authorList>
            <person name="Varghese N."/>
            <person name="Submissions S."/>
        </authorList>
    </citation>
    <scope>NUCLEOTIDE SEQUENCE [LARGE SCALE GENOMIC DNA]</scope>
    <source>
        <strain evidence="14 15">DSM 19382</strain>
    </source>
</reference>
<comment type="catalytic activity">
    <reaction evidence="1">
        <text>ATP + protein L-histidine = ADP + protein N-phospho-L-histidine.</text>
        <dbReference type="EC" id="2.7.13.3"/>
    </reaction>
</comment>
<feature type="domain" description="Response regulatory" evidence="12">
    <location>
        <begin position="807"/>
        <end position="920"/>
    </location>
</feature>